<dbReference type="Pfam" id="PF08241">
    <property type="entry name" value="Methyltransf_11"/>
    <property type="match status" value="1"/>
</dbReference>
<dbReference type="InterPro" id="IPR029063">
    <property type="entry name" value="SAM-dependent_MTases_sf"/>
</dbReference>
<dbReference type="Gene3D" id="3.40.50.150">
    <property type="entry name" value="Vaccinia Virus protein VP39"/>
    <property type="match status" value="1"/>
</dbReference>
<organism evidence="2 3">
    <name type="scientific">Candidatus Hakubella thermalkaliphila</name>
    <dbReference type="NCBI Taxonomy" id="2754717"/>
    <lineage>
        <taxon>Bacteria</taxon>
        <taxon>Bacillati</taxon>
        <taxon>Actinomycetota</taxon>
        <taxon>Actinomycetota incertae sedis</taxon>
        <taxon>Candidatus Hakubellales</taxon>
        <taxon>Candidatus Hakubellaceae</taxon>
        <taxon>Candidatus Hakubella</taxon>
    </lineage>
</organism>
<accession>A0A6V8PLF1</accession>
<sequence length="218" mass="23906">GGGGALTALFAERGKFHSVIGIEYDDEEACKASQKGIRVIRADLSQRWPIKSGSIDVCISSQNIEHMHRTRFYVREMYRVLRPKGYTIVLTENLAGWVNVFALLFGWQPFSMTNIEGASLGCPLTWHIDLPKDPTHLRRVCSYSLGEGIVGLGGHVRVLAFAGLSDILIDAGFRVEVLRGAGYAPFAGKVSRVLSSLDPRHAHFLVAKARKPNKATGS</sequence>
<evidence type="ECO:0000259" key="1">
    <source>
        <dbReference type="Pfam" id="PF08241"/>
    </source>
</evidence>
<proteinExistence type="predicted"/>
<feature type="domain" description="Methyltransferase type 11" evidence="1">
    <location>
        <begin position="2"/>
        <end position="88"/>
    </location>
</feature>
<dbReference type="SUPFAM" id="SSF53335">
    <property type="entry name" value="S-adenosyl-L-methionine-dependent methyltransferases"/>
    <property type="match status" value="1"/>
</dbReference>
<gene>
    <name evidence="2" type="ORF">HKBW3S42_01831</name>
</gene>
<protein>
    <recommendedName>
        <fullName evidence="1">Methyltransferase type 11 domain-containing protein</fullName>
    </recommendedName>
</protein>
<name>A0A6V8PLF1_9ACTN</name>
<dbReference type="AlphaFoldDB" id="A0A6V8PLF1"/>
<dbReference type="CDD" id="cd02440">
    <property type="entry name" value="AdoMet_MTases"/>
    <property type="match status" value="1"/>
</dbReference>
<evidence type="ECO:0000313" key="3">
    <source>
        <dbReference type="Proteomes" id="UP000568877"/>
    </source>
</evidence>
<comment type="caution">
    <text evidence="2">The sequence shown here is derived from an EMBL/GenBank/DDBJ whole genome shotgun (WGS) entry which is preliminary data.</text>
</comment>
<dbReference type="Proteomes" id="UP000568877">
    <property type="component" value="Unassembled WGS sequence"/>
</dbReference>
<dbReference type="GO" id="GO:0008757">
    <property type="term" value="F:S-adenosylmethionine-dependent methyltransferase activity"/>
    <property type="evidence" value="ECO:0007669"/>
    <property type="project" value="InterPro"/>
</dbReference>
<dbReference type="InterPro" id="IPR013216">
    <property type="entry name" value="Methyltransf_11"/>
</dbReference>
<dbReference type="EMBL" id="BLSA01000513">
    <property type="protein sequence ID" value="GFP33495.1"/>
    <property type="molecule type" value="Genomic_DNA"/>
</dbReference>
<feature type="non-terminal residue" evidence="2">
    <location>
        <position position="1"/>
    </location>
</feature>
<evidence type="ECO:0000313" key="2">
    <source>
        <dbReference type="EMBL" id="GFP33495.1"/>
    </source>
</evidence>
<reference evidence="2 3" key="1">
    <citation type="journal article" date="2020" name="Front. Microbiol.">
        <title>Single-cell genomics of novel Actinobacteria with the Wood-Ljungdahl pathway discovered in a serpentinizing system.</title>
        <authorList>
            <person name="Merino N."/>
            <person name="Kawai M."/>
            <person name="Boyd E.S."/>
            <person name="Colman D.R."/>
            <person name="McGlynn S.E."/>
            <person name="Nealson K.H."/>
            <person name="Kurokawa K."/>
            <person name="Hongoh Y."/>
        </authorList>
    </citation>
    <scope>NUCLEOTIDE SEQUENCE [LARGE SCALE GENOMIC DNA]</scope>
    <source>
        <strain evidence="2 3">S42</strain>
    </source>
</reference>